<dbReference type="InterPro" id="IPR006531">
    <property type="entry name" value="Gp5/Vgr_OB"/>
</dbReference>
<sequence>MSALIAEVSRQLENLVRVGRVESVNYGTARAQVRFGDLVTAPLPWITQRAHADVTWRAPEEGEQVLVLSPSGELTQGVILPALYQNAYPQPDNVASRHRVRYADGALMEHDRAAHRLLIDLTASGGTLEIKTGSSHVVIAPHSVTIRGDVIHLNDDR</sequence>
<dbReference type="RefSeq" id="WP_085443556.1">
    <property type="nucleotide sequence ID" value="NZ_LVJN01000020.1"/>
</dbReference>
<keyword evidence="3" id="KW-1185">Reference proteome</keyword>
<dbReference type="OrthoDB" id="4931325at2"/>
<dbReference type="EMBL" id="LVJN01000020">
    <property type="protein sequence ID" value="OSM01661.1"/>
    <property type="molecule type" value="Genomic_DNA"/>
</dbReference>
<proteinExistence type="predicted"/>
<dbReference type="AlphaFoldDB" id="A0A1Y2K0V2"/>
<reference evidence="2 3" key="1">
    <citation type="journal article" date="2016" name="BMC Genomics">
        <title>Combined genomic and structural analyses of a cultured magnetotactic bacterium reveals its niche adaptation to a dynamic environment.</title>
        <authorList>
            <person name="Araujo A.C."/>
            <person name="Morillo V."/>
            <person name="Cypriano J."/>
            <person name="Teixeira L.C."/>
            <person name="Leao P."/>
            <person name="Lyra S."/>
            <person name="Almeida L.G."/>
            <person name="Bazylinski D.A."/>
            <person name="Vasconcellos A.T."/>
            <person name="Abreu F."/>
            <person name="Lins U."/>
        </authorList>
    </citation>
    <scope>NUCLEOTIDE SEQUENCE [LARGE SCALE GENOMIC DNA]</scope>
    <source>
        <strain evidence="2 3">IT-1</strain>
    </source>
</reference>
<organism evidence="2 3">
    <name type="scientific">Magnetofaba australis IT-1</name>
    <dbReference type="NCBI Taxonomy" id="1434232"/>
    <lineage>
        <taxon>Bacteria</taxon>
        <taxon>Pseudomonadati</taxon>
        <taxon>Pseudomonadota</taxon>
        <taxon>Magnetococcia</taxon>
        <taxon>Magnetococcales</taxon>
        <taxon>Magnetococcaceae</taxon>
        <taxon>Magnetofaba</taxon>
    </lineage>
</organism>
<dbReference type="InterPro" id="IPR013046">
    <property type="entry name" value="GpV/Gp45"/>
</dbReference>
<dbReference type="Gene3D" id="6.20.150.10">
    <property type="match status" value="1"/>
</dbReference>
<protein>
    <submittedName>
        <fullName evidence="2">Putative baseplate assembly protein V</fullName>
    </submittedName>
</protein>
<accession>A0A1Y2K0V2</accession>
<feature type="domain" description="Gp5/Type VI secretion system Vgr protein OB-fold" evidence="1">
    <location>
        <begin position="18"/>
        <end position="84"/>
    </location>
</feature>
<name>A0A1Y2K0V2_9PROT</name>
<dbReference type="NCBIfam" id="TIGR01644">
    <property type="entry name" value="phage_P2_V"/>
    <property type="match status" value="1"/>
</dbReference>
<gene>
    <name evidence="2" type="ORF">MAIT1_01679</name>
</gene>
<dbReference type="Proteomes" id="UP000194003">
    <property type="component" value="Unassembled WGS sequence"/>
</dbReference>
<dbReference type="InterPro" id="IPR037026">
    <property type="entry name" value="Vgr_OB-fold_dom_sf"/>
</dbReference>
<dbReference type="Pfam" id="PF04717">
    <property type="entry name" value="Phage_base_V"/>
    <property type="match status" value="1"/>
</dbReference>
<evidence type="ECO:0000313" key="2">
    <source>
        <dbReference type="EMBL" id="OSM01661.1"/>
    </source>
</evidence>
<evidence type="ECO:0000259" key="1">
    <source>
        <dbReference type="Pfam" id="PF04717"/>
    </source>
</evidence>
<dbReference type="STRING" id="1434232.MAIT1_01679"/>
<comment type="caution">
    <text evidence="2">The sequence shown here is derived from an EMBL/GenBank/DDBJ whole genome shotgun (WGS) entry which is preliminary data.</text>
</comment>
<dbReference type="Gene3D" id="2.40.50.230">
    <property type="entry name" value="Gp5 N-terminal domain"/>
    <property type="match status" value="1"/>
</dbReference>
<evidence type="ECO:0000313" key="3">
    <source>
        <dbReference type="Proteomes" id="UP000194003"/>
    </source>
</evidence>